<evidence type="ECO:0000256" key="6">
    <source>
        <dbReference type="ARBA" id="ARBA00023069"/>
    </source>
</evidence>
<dbReference type="GO" id="GO:0045504">
    <property type="term" value="F:dynein heavy chain binding"/>
    <property type="evidence" value="ECO:0007669"/>
    <property type="project" value="TreeGrafter"/>
</dbReference>
<dbReference type="GO" id="GO:0045503">
    <property type="term" value="F:dynein light chain binding"/>
    <property type="evidence" value="ECO:0007669"/>
    <property type="project" value="TreeGrafter"/>
</dbReference>
<dbReference type="OrthoDB" id="10259804at2759"/>
<dbReference type="InterPro" id="IPR015943">
    <property type="entry name" value="WD40/YVTN_repeat-like_dom_sf"/>
</dbReference>
<feature type="repeat" description="WD" evidence="12">
    <location>
        <begin position="1208"/>
        <end position="1240"/>
    </location>
</feature>
<keyword evidence="13" id="KW-0175">Coiled coil</keyword>
<dbReference type="SMART" id="SM00320">
    <property type="entry name" value="WD40"/>
    <property type="match status" value="5"/>
</dbReference>
<dbReference type="KEGG" id="clec:106663495"/>
<reference evidence="15" key="1">
    <citation type="submission" date="2022-01" db="UniProtKB">
        <authorList>
            <consortium name="EnsemblMetazoa"/>
        </authorList>
    </citation>
    <scope>IDENTIFICATION</scope>
</reference>
<feature type="region of interest" description="Disordered" evidence="14">
    <location>
        <begin position="481"/>
        <end position="502"/>
    </location>
</feature>
<evidence type="ECO:0000256" key="13">
    <source>
        <dbReference type="SAM" id="Coils"/>
    </source>
</evidence>
<keyword evidence="2" id="KW-0963">Cytoplasm</keyword>
<dbReference type="GeneID" id="106663495"/>
<organism evidence="15 16">
    <name type="scientific">Cimex lectularius</name>
    <name type="common">Bed bug</name>
    <name type="synonym">Acanthia lectularia</name>
    <dbReference type="NCBI Taxonomy" id="79782"/>
    <lineage>
        <taxon>Eukaryota</taxon>
        <taxon>Metazoa</taxon>
        <taxon>Ecdysozoa</taxon>
        <taxon>Arthropoda</taxon>
        <taxon>Hexapoda</taxon>
        <taxon>Insecta</taxon>
        <taxon>Pterygota</taxon>
        <taxon>Neoptera</taxon>
        <taxon>Paraneoptera</taxon>
        <taxon>Hemiptera</taxon>
        <taxon>Heteroptera</taxon>
        <taxon>Panheteroptera</taxon>
        <taxon>Cimicomorpha</taxon>
        <taxon>Cimicidae</taxon>
        <taxon>Cimex</taxon>
    </lineage>
</organism>
<evidence type="ECO:0000256" key="7">
    <source>
        <dbReference type="ARBA" id="ARBA00023212"/>
    </source>
</evidence>
<evidence type="ECO:0000256" key="10">
    <source>
        <dbReference type="ARBA" id="ARBA00040002"/>
    </source>
</evidence>
<keyword evidence="7" id="KW-0206">Cytoskeleton</keyword>
<keyword evidence="16" id="KW-1185">Reference proteome</keyword>
<protein>
    <recommendedName>
        <fullName evidence="10">Dynein axonemal intermediate chain 4</fullName>
    </recommendedName>
    <alternativeName>
        <fullName evidence="11">WD repeat-containing protein 78</fullName>
    </alternativeName>
</protein>
<evidence type="ECO:0000256" key="9">
    <source>
        <dbReference type="ARBA" id="ARBA00024190"/>
    </source>
</evidence>
<dbReference type="SUPFAM" id="SSF50978">
    <property type="entry name" value="WD40 repeat-like"/>
    <property type="match status" value="1"/>
</dbReference>
<feature type="region of interest" description="Disordered" evidence="14">
    <location>
        <begin position="390"/>
        <end position="422"/>
    </location>
</feature>
<dbReference type="InterPro" id="IPR050687">
    <property type="entry name" value="Dynein_IC"/>
</dbReference>
<evidence type="ECO:0000313" key="16">
    <source>
        <dbReference type="Proteomes" id="UP000494040"/>
    </source>
</evidence>
<evidence type="ECO:0000256" key="1">
    <source>
        <dbReference type="ARBA" id="ARBA00004611"/>
    </source>
</evidence>
<feature type="compositionally biased region" description="Polar residues" evidence="14">
    <location>
        <begin position="390"/>
        <end position="401"/>
    </location>
</feature>
<evidence type="ECO:0000256" key="8">
    <source>
        <dbReference type="ARBA" id="ARBA00023273"/>
    </source>
</evidence>
<keyword evidence="5" id="KW-0282">Flagellum</keyword>
<evidence type="ECO:0000256" key="3">
    <source>
        <dbReference type="ARBA" id="ARBA00022574"/>
    </source>
</evidence>
<evidence type="ECO:0000256" key="5">
    <source>
        <dbReference type="ARBA" id="ARBA00022846"/>
    </source>
</evidence>
<feature type="coiled-coil region" evidence="13">
    <location>
        <begin position="561"/>
        <end position="595"/>
    </location>
</feature>
<dbReference type="GO" id="GO:0003341">
    <property type="term" value="P:cilium movement"/>
    <property type="evidence" value="ECO:0007669"/>
    <property type="project" value="TreeGrafter"/>
</dbReference>
<dbReference type="Gene3D" id="2.130.10.10">
    <property type="entry name" value="YVTN repeat-like/Quinoprotein amine dehydrogenase"/>
    <property type="match status" value="2"/>
</dbReference>
<dbReference type="Proteomes" id="UP000494040">
    <property type="component" value="Unassembled WGS sequence"/>
</dbReference>
<dbReference type="PROSITE" id="PS50082">
    <property type="entry name" value="WD_REPEATS_2"/>
    <property type="match status" value="1"/>
</dbReference>
<dbReference type="InterPro" id="IPR036322">
    <property type="entry name" value="WD40_repeat_dom_sf"/>
</dbReference>
<keyword evidence="8" id="KW-0966">Cell projection</keyword>
<dbReference type="PANTHER" id="PTHR12442:SF12">
    <property type="entry name" value="DYNEIN AXONEMAL INTERMEDIATE CHAIN 4"/>
    <property type="match status" value="1"/>
</dbReference>
<keyword evidence="3 12" id="KW-0853">WD repeat</keyword>
<accession>A0A8I6RH84</accession>
<evidence type="ECO:0000256" key="11">
    <source>
        <dbReference type="ARBA" id="ARBA00041557"/>
    </source>
</evidence>
<sequence>MEQFRDIMMEADSDEEVIDNEKLEEPKNPLQVEAAIKMRLDRLDESIGKTLKYVKKRTGHKPILRKLSFKHWKPVLQLIMRAEVLQEVVDHPSYKPVRGIALSMLEQLAQVKIKKDYVKKVCQLVKTPVTGFSEDIMKELVKKFMGEEGIQDRINAILKKRKKAELFRAKLNSKGVVISDKLERVLQIRENYQALKKNVLTQADERCKVLSSKKQYMDAMTHRKKIRDYFLVTWKNELEKEWSKMSRQASKLNACKHVRKRLREMKHKKKVMTVQLASLPATVRRHLITAEVTKMYRDIKRSVEEIKSKKPGFETIMLRNVEKRKHKKFLKVARKKMLMKEEESRQRAMRTRYKKKKLLQSQKAIKELQCHLRKTNEMIKQQISKPIIKTNSDVSKSSTLHKSVRKADKAQEASKASGGESLGGVSNDQFYKKITSMEEIPIKLKDEGFNIKPDSVMKVEVGESTDLIPDASSMFLDDKDNTWRKKKNKRTRKRSVTETDNKKRTEMKRISYFEKIQKKIEKNELVEMYTKRLHERIMSLNKASAEQHQSKQLRDSIGEQLEFLEEILAKRKEINSKLEDEMKAYEDIQEQIKLSKKWKKMKRRREREMLKMMEKDLVLDFPDDRQPLWSITGDGWSWTGYRVYSLDDCYHPWGFTQGLRERTPLQLGTTKYPASHTISGYTSFVEFTENLKNDYIKSFNKASKQNLISSGSLGNIRLTRCESSIGDKSMGGNIASKASNATLTLLMKKLTEGLDVPHIPGRIARPDPLPDFVDPENEDFVPRESGPPAFPLREDPIEPEQTYGYKYVVRLMETETLTLFEKESTIVYSNSEEAEELRILETVAKENKRKRETFEINVSDALTQIVPKPQGNFAALITAPERKSIGIYACMGDIQSSQVLEAPQEIDPNLAYLAALASSEEEDDDDSSPRAIVCSKAFHDVANTIERILSTNPYLDHLIAYQGALVPDPYAPVVEINIVLVYLWTFKYPKKVHERKIKRQSVSSIAWSDKLEAVIAVGYGSFYSTTFHYGLICIWNLKNLMNPERIMTYKAGVCHVEFSSKHPYILSCSFQDGFIAVYNIYPQIPSILCDNKKCTVHAGEPVWQVSWMNNSMGEEVLVAGGQTGEFYAYAKQSFSRPNILMAITRKEGMVVGFEDTQGVCTTPKLNSVPAIMCFVPVPADKENFLVGTDDGSVRVISLFARNLQTDLFNAHRDKINRIEFSPFCSKLFFTVGGDFALRIWVYGLKSPILSLVARDMYIEDAAWSPANPSLLVSVGGIYIDLWDLGRCGIGKPIATATNPRNKRNSNVRFSNNGRNIAVGDIWGDVHIFCFDKMPFDPLLTQEALLRSLANALAFTPEILNQVVKIGHPFDRLSNIVKKKEKKEDAYTGKKDK</sequence>
<dbReference type="GO" id="GO:0005858">
    <property type="term" value="C:axonemal dynein complex"/>
    <property type="evidence" value="ECO:0007669"/>
    <property type="project" value="TreeGrafter"/>
</dbReference>
<comment type="subcellular location">
    <subcellularLocation>
        <location evidence="1">Cytoplasm</location>
        <location evidence="1">Cytoskeleton</location>
        <location evidence="1">Flagellum axoneme</location>
    </subcellularLocation>
    <subcellularLocation>
        <location evidence="9">Dynein axonemal particle</location>
    </subcellularLocation>
</comment>
<evidence type="ECO:0000256" key="12">
    <source>
        <dbReference type="PROSITE-ProRule" id="PRU00221"/>
    </source>
</evidence>
<keyword evidence="4" id="KW-0677">Repeat</keyword>
<dbReference type="InterPro" id="IPR001680">
    <property type="entry name" value="WD40_rpt"/>
</dbReference>
<evidence type="ECO:0000256" key="2">
    <source>
        <dbReference type="ARBA" id="ARBA00022490"/>
    </source>
</evidence>
<feature type="compositionally biased region" description="Basic residues" evidence="14">
    <location>
        <begin position="484"/>
        <end position="494"/>
    </location>
</feature>
<evidence type="ECO:0000256" key="4">
    <source>
        <dbReference type="ARBA" id="ARBA00022737"/>
    </source>
</evidence>
<dbReference type="RefSeq" id="XP_014243853.1">
    <property type="nucleotide sequence ID" value="XM_014388367.2"/>
</dbReference>
<dbReference type="PANTHER" id="PTHR12442">
    <property type="entry name" value="DYNEIN INTERMEDIATE CHAIN"/>
    <property type="match status" value="1"/>
</dbReference>
<dbReference type="GO" id="GO:0120293">
    <property type="term" value="C:dynein axonemal particle"/>
    <property type="evidence" value="ECO:0007669"/>
    <property type="project" value="UniProtKB-SubCell"/>
</dbReference>
<evidence type="ECO:0000256" key="14">
    <source>
        <dbReference type="SAM" id="MobiDB-lite"/>
    </source>
</evidence>
<keyword evidence="6" id="KW-0969">Cilium</keyword>
<proteinExistence type="predicted"/>
<evidence type="ECO:0000313" key="15">
    <source>
        <dbReference type="EnsemblMetazoa" id="XP_014243853.1"/>
    </source>
</evidence>
<dbReference type="EnsemblMetazoa" id="XM_014388367.2">
    <property type="protein sequence ID" value="XP_014243853.1"/>
    <property type="gene ID" value="LOC106663495"/>
</dbReference>
<name>A0A8I6RH84_CIMLE</name>